<dbReference type="PROSITE" id="PS51688">
    <property type="entry name" value="ICA"/>
    <property type="match status" value="1"/>
</dbReference>
<sequence length="240" mass="25014">MSKKNPKPPKNPAQEAQARISEQLFSESTPIRQQLNQDAMGFLEGDRDVTGTPAFAGLKDMIESQFGRARESVIGSTPTGGGLTSALEGVERGRAGALVQGTAALSENELNRAMMLGTGLVPTSVGGLGQAGQTQAFAAAEAQAAGAQKAGSSGQAAAQIAVALISKGKAPSDARLKDNVEKIGVINGHNIYQWKWNDTAQELGVNAPTVGVLAQEVILTKPDAVFMDGDYLSVDYSRLF</sequence>
<accession>A0A0F9FN28</accession>
<dbReference type="Pfam" id="PF13884">
    <property type="entry name" value="Peptidase_S74"/>
    <property type="match status" value="1"/>
</dbReference>
<organism evidence="3">
    <name type="scientific">marine sediment metagenome</name>
    <dbReference type="NCBI Taxonomy" id="412755"/>
    <lineage>
        <taxon>unclassified sequences</taxon>
        <taxon>metagenomes</taxon>
        <taxon>ecological metagenomes</taxon>
    </lineage>
</organism>
<gene>
    <name evidence="3" type="ORF">LCGC14_2010170</name>
</gene>
<dbReference type="EMBL" id="LAZR01023030">
    <property type="protein sequence ID" value="KKL79901.1"/>
    <property type="molecule type" value="Genomic_DNA"/>
</dbReference>
<dbReference type="AlphaFoldDB" id="A0A0F9FN28"/>
<name>A0A0F9FN28_9ZZZZ</name>
<comment type="caution">
    <text evidence="3">The sequence shown here is derived from an EMBL/GenBank/DDBJ whole genome shotgun (WGS) entry which is preliminary data.</text>
</comment>
<evidence type="ECO:0000256" key="1">
    <source>
        <dbReference type="SAM" id="MobiDB-lite"/>
    </source>
</evidence>
<evidence type="ECO:0000313" key="3">
    <source>
        <dbReference type="EMBL" id="KKL79901.1"/>
    </source>
</evidence>
<proteinExistence type="predicted"/>
<protein>
    <recommendedName>
        <fullName evidence="2">Peptidase S74 domain-containing protein</fullName>
    </recommendedName>
</protein>
<feature type="region of interest" description="Disordered" evidence="1">
    <location>
        <begin position="1"/>
        <end position="23"/>
    </location>
</feature>
<feature type="domain" description="Peptidase S74" evidence="2">
    <location>
        <begin position="172"/>
        <end position="240"/>
    </location>
</feature>
<evidence type="ECO:0000259" key="2">
    <source>
        <dbReference type="PROSITE" id="PS51688"/>
    </source>
</evidence>
<reference evidence="3" key="1">
    <citation type="journal article" date="2015" name="Nature">
        <title>Complex archaea that bridge the gap between prokaryotes and eukaryotes.</title>
        <authorList>
            <person name="Spang A."/>
            <person name="Saw J.H."/>
            <person name="Jorgensen S.L."/>
            <person name="Zaremba-Niedzwiedzka K."/>
            <person name="Martijn J."/>
            <person name="Lind A.E."/>
            <person name="van Eijk R."/>
            <person name="Schleper C."/>
            <person name="Guy L."/>
            <person name="Ettema T.J."/>
        </authorList>
    </citation>
    <scope>NUCLEOTIDE SEQUENCE</scope>
</reference>
<dbReference type="InterPro" id="IPR030392">
    <property type="entry name" value="S74_ICA"/>
</dbReference>